<name>A0A2T0B8L6_9CLOT</name>
<proteinExistence type="predicted"/>
<dbReference type="SUPFAM" id="SSF50346">
    <property type="entry name" value="PRC-barrel domain"/>
    <property type="match status" value="1"/>
</dbReference>
<evidence type="ECO:0000313" key="1">
    <source>
        <dbReference type="EMBL" id="PRR80239.1"/>
    </source>
</evidence>
<gene>
    <name evidence="1" type="ORF">CLLI_04070</name>
</gene>
<dbReference type="InterPro" id="IPR014238">
    <property type="entry name" value="Spore_YlmC/YmxH"/>
</dbReference>
<evidence type="ECO:0000313" key="2">
    <source>
        <dbReference type="Proteomes" id="UP000239706"/>
    </source>
</evidence>
<dbReference type="InterPro" id="IPR011033">
    <property type="entry name" value="PRC_barrel-like_sf"/>
</dbReference>
<organism evidence="1 2">
    <name type="scientific">Clostridium liquoris</name>
    <dbReference type="NCBI Taxonomy" id="1289519"/>
    <lineage>
        <taxon>Bacteria</taxon>
        <taxon>Bacillati</taxon>
        <taxon>Bacillota</taxon>
        <taxon>Clostridia</taxon>
        <taxon>Eubacteriales</taxon>
        <taxon>Clostridiaceae</taxon>
        <taxon>Clostridium</taxon>
    </lineage>
</organism>
<protein>
    <submittedName>
        <fullName evidence="1">PRC-barrel domain protein</fullName>
    </submittedName>
</protein>
<dbReference type="OrthoDB" id="6024937at2"/>
<dbReference type="AlphaFoldDB" id="A0A2T0B8L6"/>
<dbReference type="PANTHER" id="PTHR40061:SF1">
    <property type="entry name" value="SPORULATION PROTEIN YLMC-RELATED"/>
    <property type="match status" value="1"/>
</dbReference>
<keyword evidence="2" id="KW-1185">Reference proteome</keyword>
<dbReference type="NCBIfam" id="TIGR02888">
    <property type="entry name" value="spore_YlmC_YmxH"/>
    <property type="match status" value="1"/>
</dbReference>
<dbReference type="RefSeq" id="WP_106062591.1">
    <property type="nucleotide sequence ID" value="NZ_PVXO01000008.1"/>
</dbReference>
<sequence>MEEDIKLYSDMEKYEIININDGDKYNYLSNNDIIIDEEGNFKLLILNDPKTKFTIFGKSEFIEVPWEFVKKIGSRTIIIDVDEKSLKKTRV</sequence>
<dbReference type="PANTHER" id="PTHR40061">
    <property type="entry name" value="SPORULATION PROTEIN YLMC-RELATED"/>
    <property type="match status" value="1"/>
</dbReference>
<comment type="caution">
    <text evidence="1">The sequence shown here is derived from an EMBL/GenBank/DDBJ whole genome shotgun (WGS) entry which is preliminary data.</text>
</comment>
<dbReference type="Gene3D" id="2.30.30.240">
    <property type="entry name" value="PRC-barrel domain"/>
    <property type="match status" value="1"/>
</dbReference>
<accession>A0A2T0B8L6</accession>
<reference evidence="1 2" key="1">
    <citation type="submission" date="2018-03" db="EMBL/GenBank/DDBJ databases">
        <title>Genome sequence of Clostridium liquoris DSM 100320.</title>
        <authorList>
            <person name="Poehlein A."/>
            <person name="Daniel R."/>
        </authorList>
    </citation>
    <scope>NUCLEOTIDE SEQUENCE [LARGE SCALE GENOMIC DNA]</scope>
    <source>
        <strain evidence="1 2">DSM 100320</strain>
    </source>
</reference>
<dbReference type="EMBL" id="PVXO01000008">
    <property type="protein sequence ID" value="PRR80239.1"/>
    <property type="molecule type" value="Genomic_DNA"/>
</dbReference>
<dbReference type="Proteomes" id="UP000239706">
    <property type="component" value="Unassembled WGS sequence"/>
</dbReference>